<organism evidence="5 6">
    <name type="scientific">Tagetes erecta</name>
    <name type="common">African marigold</name>
    <dbReference type="NCBI Taxonomy" id="13708"/>
    <lineage>
        <taxon>Eukaryota</taxon>
        <taxon>Viridiplantae</taxon>
        <taxon>Streptophyta</taxon>
        <taxon>Embryophyta</taxon>
        <taxon>Tracheophyta</taxon>
        <taxon>Spermatophyta</taxon>
        <taxon>Magnoliopsida</taxon>
        <taxon>eudicotyledons</taxon>
        <taxon>Gunneridae</taxon>
        <taxon>Pentapetalae</taxon>
        <taxon>asterids</taxon>
        <taxon>campanulids</taxon>
        <taxon>Asterales</taxon>
        <taxon>Asteraceae</taxon>
        <taxon>Asteroideae</taxon>
        <taxon>Heliantheae alliance</taxon>
        <taxon>Tageteae</taxon>
        <taxon>Tagetes</taxon>
    </lineage>
</organism>
<dbReference type="PROSITE" id="PS50222">
    <property type="entry name" value="EF_HAND_2"/>
    <property type="match status" value="2"/>
</dbReference>
<feature type="domain" description="EF-hand" evidence="4">
    <location>
        <begin position="47"/>
        <end position="82"/>
    </location>
</feature>
<dbReference type="PANTHER" id="PTHR10891">
    <property type="entry name" value="EF-HAND CALCIUM-BINDING DOMAIN CONTAINING PROTEIN"/>
    <property type="match status" value="1"/>
</dbReference>
<evidence type="ECO:0000256" key="3">
    <source>
        <dbReference type="ARBA" id="ARBA00022837"/>
    </source>
</evidence>
<comment type="caution">
    <text evidence="5">The sequence shown here is derived from an EMBL/GenBank/DDBJ whole genome shotgun (WGS) entry which is preliminary data.</text>
</comment>
<evidence type="ECO:0000259" key="4">
    <source>
        <dbReference type="PROSITE" id="PS50222"/>
    </source>
</evidence>
<feature type="domain" description="EF-hand" evidence="4">
    <location>
        <begin position="11"/>
        <end position="46"/>
    </location>
</feature>
<dbReference type="InterPro" id="IPR018247">
    <property type="entry name" value="EF_Hand_1_Ca_BS"/>
</dbReference>
<keyword evidence="2" id="KW-0677">Repeat</keyword>
<evidence type="ECO:0000256" key="2">
    <source>
        <dbReference type="ARBA" id="ARBA00022737"/>
    </source>
</evidence>
<dbReference type="EMBL" id="JAUHHV010000002">
    <property type="protein sequence ID" value="KAK1433497.1"/>
    <property type="molecule type" value="Genomic_DNA"/>
</dbReference>
<protein>
    <recommendedName>
        <fullName evidence="4">EF-hand domain-containing protein</fullName>
    </recommendedName>
</protein>
<accession>A0AAD8L7W1</accession>
<dbReference type="GO" id="GO:0005509">
    <property type="term" value="F:calcium ion binding"/>
    <property type="evidence" value="ECO:0007669"/>
    <property type="project" value="InterPro"/>
</dbReference>
<dbReference type="AlphaFoldDB" id="A0AAD8L7W1"/>
<dbReference type="CDD" id="cd00051">
    <property type="entry name" value="EFh"/>
    <property type="match status" value="1"/>
</dbReference>
<dbReference type="PROSITE" id="PS00018">
    <property type="entry name" value="EF_HAND_1"/>
    <property type="match status" value="2"/>
</dbReference>
<gene>
    <name evidence="5" type="ORF">QVD17_10408</name>
</gene>
<dbReference type="InterPro" id="IPR002048">
    <property type="entry name" value="EF_hand_dom"/>
</dbReference>
<keyword evidence="1" id="KW-0479">Metal-binding</keyword>
<dbReference type="Pfam" id="PF00036">
    <property type="entry name" value="EF-hand_1"/>
    <property type="match status" value="1"/>
</dbReference>
<dbReference type="Proteomes" id="UP001229421">
    <property type="component" value="Unassembled WGS sequence"/>
</dbReference>
<dbReference type="Gene3D" id="1.10.238.10">
    <property type="entry name" value="EF-hand"/>
    <property type="match status" value="2"/>
</dbReference>
<sequence>MRKARQVEVPLTEEQLKGMIRRFDTDGDGKISRKELKVGLRSLGLRFSGFRAIRALHHADANGDGVINDDEMNELAKYVSNKWGRMR</sequence>
<dbReference type="Pfam" id="PF13202">
    <property type="entry name" value="EF-hand_5"/>
    <property type="match status" value="1"/>
</dbReference>
<evidence type="ECO:0000256" key="1">
    <source>
        <dbReference type="ARBA" id="ARBA00022723"/>
    </source>
</evidence>
<proteinExistence type="predicted"/>
<keyword evidence="6" id="KW-1185">Reference proteome</keyword>
<dbReference type="InterPro" id="IPR011992">
    <property type="entry name" value="EF-hand-dom_pair"/>
</dbReference>
<evidence type="ECO:0000313" key="6">
    <source>
        <dbReference type="Proteomes" id="UP001229421"/>
    </source>
</evidence>
<dbReference type="InterPro" id="IPR039647">
    <property type="entry name" value="EF_hand_pair_protein_CML-like"/>
</dbReference>
<keyword evidence="3" id="KW-0106">Calcium</keyword>
<evidence type="ECO:0000313" key="5">
    <source>
        <dbReference type="EMBL" id="KAK1433497.1"/>
    </source>
</evidence>
<name>A0AAD8L7W1_TARER</name>
<dbReference type="SMART" id="SM00054">
    <property type="entry name" value="EFh"/>
    <property type="match status" value="2"/>
</dbReference>
<dbReference type="SUPFAM" id="SSF47473">
    <property type="entry name" value="EF-hand"/>
    <property type="match status" value="1"/>
</dbReference>
<reference evidence="5" key="1">
    <citation type="journal article" date="2023" name="bioRxiv">
        <title>Improved chromosome-level genome assembly for marigold (Tagetes erecta).</title>
        <authorList>
            <person name="Jiang F."/>
            <person name="Yuan L."/>
            <person name="Wang S."/>
            <person name="Wang H."/>
            <person name="Xu D."/>
            <person name="Wang A."/>
            <person name="Fan W."/>
        </authorList>
    </citation>
    <scope>NUCLEOTIDE SEQUENCE</scope>
    <source>
        <strain evidence="5">WSJ</strain>
        <tissue evidence="5">Leaf</tissue>
    </source>
</reference>